<evidence type="ECO:0000313" key="1">
    <source>
        <dbReference type="EMBL" id="CAL6057861.1"/>
    </source>
</evidence>
<gene>
    <name evidence="1" type="ORF">HINF_LOCUS47751</name>
</gene>
<sequence>MGCGIQQHSIQNNQLNNKQLLKCTKLQLKQEINNKTQVPYTIRKVKDNLTVCKQNVLEYSARKVKTVELLNQDAKSLLRISTQNWSQICLPVTILEESDTCQSSSNMFITNYQNGIQHSPSIFLNISSNLIGIKEQQSLELSESKSFQQRQSQQLFANKFQIIEESSEAIPNQIAQLDEQIAI</sequence>
<evidence type="ECO:0000313" key="2">
    <source>
        <dbReference type="Proteomes" id="UP001642409"/>
    </source>
</evidence>
<accession>A0ABP1KCR0</accession>
<dbReference type="Proteomes" id="UP001642409">
    <property type="component" value="Unassembled WGS sequence"/>
</dbReference>
<protein>
    <submittedName>
        <fullName evidence="1">Hypothetical_protein</fullName>
    </submittedName>
</protein>
<organism evidence="1 2">
    <name type="scientific">Hexamita inflata</name>
    <dbReference type="NCBI Taxonomy" id="28002"/>
    <lineage>
        <taxon>Eukaryota</taxon>
        <taxon>Metamonada</taxon>
        <taxon>Diplomonadida</taxon>
        <taxon>Hexamitidae</taxon>
        <taxon>Hexamitinae</taxon>
        <taxon>Hexamita</taxon>
    </lineage>
</organism>
<name>A0ABP1KCR0_9EUKA</name>
<comment type="caution">
    <text evidence="1">The sequence shown here is derived from an EMBL/GenBank/DDBJ whole genome shotgun (WGS) entry which is preliminary data.</text>
</comment>
<dbReference type="EMBL" id="CAXDID020000216">
    <property type="protein sequence ID" value="CAL6057861.1"/>
    <property type="molecule type" value="Genomic_DNA"/>
</dbReference>
<keyword evidence="2" id="KW-1185">Reference proteome</keyword>
<reference evidence="1 2" key="1">
    <citation type="submission" date="2024-07" db="EMBL/GenBank/DDBJ databases">
        <authorList>
            <person name="Akdeniz Z."/>
        </authorList>
    </citation>
    <scope>NUCLEOTIDE SEQUENCE [LARGE SCALE GENOMIC DNA]</scope>
</reference>
<proteinExistence type="predicted"/>